<dbReference type="AlphaFoldDB" id="A0A251U645"/>
<dbReference type="EMBL" id="CM007897">
    <property type="protein sequence ID" value="OTG18252.1"/>
    <property type="molecule type" value="Genomic_DNA"/>
</dbReference>
<keyword evidence="4" id="KW-1185">Reference proteome</keyword>
<dbReference type="EMBL" id="MNCJ02000323">
    <property type="protein sequence ID" value="KAF5794902.1"/>
    <property type="molecule type" value="Genomic_DNA"/>
</dbReference>
<name>A0A251U645_HELAN</name>
<organism evidence="3 4">
    <name type="scientific">Helianthus annuus</name>
    <name type="common">Common sunflower</name>
    <dbReference type="NCBI Taxonomy" id="4232"/>
    <lineage>
        <taxon>Eukaryota</taxon>
        <taxon>Viridiplantae</taxon>
        <taxon>Streptophyta</taxon>
        <taxon>Embryophyta</taxon>
        <taxon>Tracheophyta</taxon>
        <taxon>Spermatophyta</taxon>
        <taxon>Magnoliopsida</taxon>
        <taxon>eudicotyledons</taxon>
        <taxon>Gunneridae</taxon>
        <taxon>Pentapetalae</taxon>
        <taxon>asterids</taxon>
        <taxon>campanulids</taxon>
        <taxon>Asterales</taxon>
        <taxon>Asteraceae</taxon>
        <taxon>Asteroideae</taxon>
        <taxon>Heliantheae alliance</taxon>
        <taxon>Heliantheae</taxon>
        <taxon>Helianthus</taxon>
    </lineage>
</organism>
<dbReference type="Gramene" id="mRNA:HanXRQr2_Chr08g0333481">
    <property type="protein sequence ID" value="mRNA:HanXRQr2_Chr08g0333481"/>
    <property type="gene ID" value="HanXRQr2_Chr08g0333481"/>
</dbReference>
<reference evidence="3" key="2">
    <citation type="submission" date="2017-02" db="EMBL/GenBank/DDBJ databases">
        <title>Sunflower complete genome.</title>
        <authorList>
            <person name="Langlade N."/>
            <person name="Munos S."/>
        </authorList>
    </citation>
    <scope>NUCLEOTIDE SEQUENCE [LARGE SCALE GENOMIC DNA]</scope>
    <source>
        <tissue evidence="3">Leaves</tissue>
    </source>
</reference>
<proteinExistence type="predicted"/>
<evidence type="ECO:0000256" key="1">
    <source>
        <dbReference type="SAM" id="MobiDB-lite"/>
    </source>
</evidence>
<feature type="region of interest" description="Disordered" evidence="1">
    <location>
        <begin position="46"/>
        <end position="103"/>
    </location>
</feature>
<dbReference type="Proteomes" id="UP000215914">
    <property type="component" value="Chromosome 8"/>
</dbReference>
<reference evidence="2 4" key="1">
    <citation type="journal article" date="2017" name="Nature">
        <title>The sunflower genome provides insights into oil metabolism, flowering and Asterid evolution.</title>
        <authorList>
            <person name="Badouin H."/>
            <person name="Gouzy J."/>
            <person name="Grassa C.J."/>
            <person name="Murat F."/>
            <person name="Staton S.E."/>
            <person name="Cottret L."/>
            <person name="Lelandais-Briere C."/>
            <person name="Owens G.L."/>
            <person name="Carrere S."/>
            <person name="Mayjonade B."/>
            <person name="Legrand L."/>
            <person name="Gill N."/>
            <person name="Kane N.C."/>
            <person name="Bowers J.E."/>
            <person name="Hubner S."/>
            <person name="Bellec A."/>
            <person name="Berard A."/>
            <person name="Berges H."/>
            <person name="Blanchet N."/>
            <person name="Boniface M.C."/>
            <person name="Brunel D."/>
            <person name="Catrice O."/>
            <person name="Chaidir N."/>
            <person name="Claudel C."/>
            <person name="Donnadieu C."/>
            <person name="Faraut T."/>
            <person name="Fievet G."/>
            <person name="Helmstetter N."/>
            <person name="King M."/>
            <person name="Knapp S.J."/>
            <person name="Lai Z."/>
            <person name="Le Paslier M.C."/>
            <person name="Lippi Y."/>
            <person name="Lorenzon L."/>
            <person name="Mandel J.R."/>
            <person name="Marage G."/>
            <person name="Marchand G."/>
            <person name="Marquand E."/>
            <person name="Bret-Mestries E."/>
            <person name="Morien E."/>
            <person name="Nambeesan S."/>
            <person name="Nguyen T."/>
            <person name="Pegot-Espagnet P."/>
            <person name="Pouilly N."/>
            <person name="Raftis F."/>
            <person name="Sallet E."/>
            <person name="Schiex T."/>
            <person name="Thomas J."/>
            <person name="Vandecasteele C."/>
            <person name="Vares D."/>
            <person name="Vear F."/>
            <person name="Vautrin S."/>
            <person name="Crespi M."/>
            <person name="Mangin B."/>
            <person name="Burke J.M."/>
            <person name="Salse J."/>
            <person name="Munos S."/>
            <person name="Vincourt P."/>
            <person name="Rieseberg L.H."/>
            <person name="Langlade N.B."/>
        </authorList>
    </citation>
    <scope>NUCLEOTIDE SEQUENCE [LARGE SCALE GENOMIC DNA]</scope>
    <source>
        <strain evidence="4">cv. SF193</strain>
        <tissue evidence="2">Leaves</tissue>
    </source>
</reference>
<dbReference type="InParanoid" id="A0A251U645"/>
<feature type="compositionally biased region" description="Low complexity" evidence="1">
    <location>
        <begin position="46"/>
        <end position="58"/>
    </location>
</feature>
<accession>A0A251U645</accession>
<evidence type="ECO:0000313" key="4">
    <source>
        <dbReference type="Proteomes" id="UP000215914"/>
    </source>
</evidence>
<gene>
    <name evidence="3" type="ORF">HannXRQ_Chr08g0221061</name>
    <name evidence="2" type="ORF">HanXRQr2_Chr08g0333481</name>
</gene>
<protein>
    <submittedName>
        <fullName evidence="3">Uncharacterized protein</fullName>
    </submittedName>
</protein>
<evidence type="ECO:0000313" key="3">
    <source>
        <dbReference type="EMBL" id="OTG18252.1"/>
    </source>
</evidence>
<evidence type="ECO:0000313" key="2">
    <source>
        <dbReference type="EMBL" id="KAF5794902.1"/>
    </source>
</evidence>
<reference evidence="2" key="3">
    <citation type="submission" date="2020-06" db="EMBL/GenBank/DDBJ databases">
        <title>Helianthus annuus Genome sequencing and assembly Release 2.</title>
        <authorList>
            <person name="Gouzy J."/>
            <person name="Langlade N."/>
            <person name="Munos S."/>
        </authorList>
    </citation>
    <scope>NUCLEOTIDE SEQUENCE</scope>
    <source>
        <tissue evidence="2">Leaves</tissue>
    </source>
</reference>
<sequence>MDPSWGASQFPFSGFQQTPNAFSQMSQLQQVQQYQALQQIMQRNTFEQLQSQSQPPVQVEDDDEEVVPESPPQELTRKKKKGKGKMVEPETAQKPRAKGRQWTKVEEEALAMAFTKASNCPIETTKRVVVFGRRQRIGLTRLWSMGRLVMSNPSRASGEK</sequence>